<dbReference type="EMBL" id="JAIWYP010000001">
    <property type="protein sequence ID" value="KAH3881151.1"/>
    <property type="molecule type" value="Genomic_DNA"/>
</dbReference>
<reference evidence="2" key="2">
    <citation type="submission" date="2020-11" db="EMBL/GenBank/DDBJ databases">
        <authorList>
            <person name="McCartney M.A."/>
            <person name="Auch B."/>
            <person name="Kono T."/>
            <person name="Mallez S."/>
            <person name="Becker A."/>
            <person name="Gohl D.M."/>
            <person name="Silverstein K.A.T."/>
            <person name="Koren S."/>
            <person name="Bechman K.B."/>
            <person name="Herman A."/>
            <person name="Abrahante J.E."/>
            <person name="Garbe J."/>
        </authorList>
    </citation>
    <scope>NUCLEOTIDE SEQUENCE</scope>
    <source>
        <strain evidence="2">Duluth1</strain>
        <tissue evidence="2">Whole animal</tissue>
    </source>
</reference>
<evidence type="ECO:0000313" key="2">
    <source>
        <dbReference type="EMBL" id="KAH3881151.1"/>
    </source>
</evidence>
<evidence type="ECO:0000313" key="3">
    <source>
        <dbReference type="Proteomes" id="UP000828390"/>
    </source>
</evidence>
<evidence type="ECO:0000256" key="1">
    <source>
        <dbReference type="SAM" id="MobiDB-lite"/>
    </source>
</evidence>
<reference evidence="2" key="1">
    <citation type="journal article" date="2019" name="bioRxiv">
        <title>The Genome of the Zebra Mussel, Dreissena polymorpha: A Resource for Invasive Species Research.</title>
        <authorList>
            <person name="McCartney M.A."/>
            <person name="Auch B."/>
            <person name="Kono T."/>
            <person name="Mallez S."/>
            <person name="Zhang Y."/>
            <person name="Obille A."/>
            <person name="Becker A."/>
            <person name="Abrahante J.E."/>
            <person name="Garbe J."/>
            <person name="Badalamenti J.P."/>
            <person name="Herman A."/>
            <person name="Mangelson H."/>
            <person name="Liachko I."/>
            <person name="Sullivan S."/>
            <person name="Sone E.D."/>
            <person name="Koren S."/>
            <person name="Silverstein K.A.T."/>
            <person name="Beckman K.B."/>
            <person name="Gohl D.M."/>
        </authorList>
    </citation>
    <scope>NUCLEOTIDE SEQUENCE</scope>
    <source>
        <strain evidence="2">Duluth1</strain>
        <tissue evidence="2">Whole animal</tissue>
    </source>
</reference>
<protein>
    <submittedName>
        <fullName evidence="2">Uncharacterized protein</fullName>
    </submittedName>
</protein>
<proteinExistence type="predicted"/>
<comment type="caution">
    <text evidence="2">The sequence shown here is derived from an EMBL/GenBank/DDBJ whole genome shotgun (WGS) entry which is preliminary data.</text>
</comment>
<dbReference type="Proteomes" id="UP000828390">
    <property type="component" value="Unassembled WGS sequence"/>
</dbReference>
<feature type="compositionally biased region" description="Acidic residues" evidence="1">
    <location>
        <begin position="69"/>
        <end position="85"/>
    </location>
</feature>
<feature type="region of interest" description="Disordered" evidence="1">
    <location>
        <begin position="59"/>
        <end position="86"/>
    </location>
</feature>
<dbReference type="AlphaFoldDB" id="A0A9D4MRG8"/>
<name>A0A9D4MRG8_DREPO</name>
<keyword evidence="3" id="KW-1185">Reference proteome</keyword>
<feature type="compositionally biased region" description="Low complexity" evidence="1">
    <location>
        <begin position="59"/>
        <end position="68"/>
    </location>
</feature>
<sequence>MHETPCYVLSPENPVINISPRETIDDMVRRTEGVKITASKIIKHRVIVCFESTTTITTTTTTNDASAAADDDSDDDGGGGDDDDQIYNNRVIINIPNVSEIHADILNFL</sequence>
<accession>A0A9D4MRG8</accession>
<gene>
    <name evidence="2" type="ORF">DPMN_005074</name>
</gene>
<organism evidence="2 3">
    <name type="scientific">Dreissena polymorpha</name>
    <name type="common">Zebra mussel</name>
    <name type="synonym">Mytilus polymorpha</name>
    <dbReference type="NCBI Taxonomy" id="45954"/>
    <lineage>
        <taxon>Eukaryota</taxon>
        <taxon>Metazoa</taxon>
        <taxon>Spiralia</taxon>
        <taxon>Lophotrochozoa</taxon>
        <taxon>Mollusca</taxon>
        <taxon>Bivalvia</taxon>
        <taxon>Autobranchia</taxon>
        <taxon>Heteroconchia</taxon>
        <taxon>Euheterodonta</taxon>
        <taxon>Imparidentia</taxon>
        <taxon>Neoheterodontei</taxon>
        <taxon>Myida</taxon>
        <taxon>Dreissenoidea</taxon>
        <taxon>Dreissenidae</taxon>
        <taxon>Dreissena</taxon>
    </lineage>
</organism>